<evidence type="ECO:0000313" key="1">
    <source>
        <dbReference type="EMBL" id="MBF9219729.1"/>
    </source>
</evidence>
<reference evidence="1 2" key="1">
    <citation type="submission" date="2020-11" db="EMBL/GenBank/DDBJ databases">
        <authorList>
            <person name="Kim M.K."/>
        </authorList>
    </citation>
    <scope>NUCLEOTIDE SEQUENCE [LARGE SCALE GENOMIC DNA]</scope>
    <source>
        <strain evidence="1 2">BT662</strain>
    </source>
</reference>
<protein>
    <recommendedName>
        <fullName evidence="3">STAS domain-containing protein</fullName>
    </recommendedName>
</protein>
<dbReference type="Proteomes" id="UP000618931">
    <property type="component" value="Unassembled WGS sequence"/>
</dbReference>
<comment type="caution">
    <text evidence="1">The sequence shown here is derived from an EMBL/GenBank/DDBJ whole genome shotgun (WGS) entry which is preliminary data.</text>
</comment>
<gene>
    <name evidence="1" type="ORF">I2H31_01325</name>
</gene>
<dbReference type="RefSeq" id="WP_196291196.1">
    <property type="nucleotide sequence ID" value="NZ_JADQDM010000001.1"/>
</dbReference>
<name>A0ABS0HYE8_9BACT</name>
<evidence type="ECO:0008006" key="3">
    <source>
        <dbReference type="Google" id="ProtNLM"/>
    </source>
</evidence>
<dbReference type="EMBL" id="JADQDM010000001">
    <property type="protein sequence ID" value="MBF9219729.1"/>
    <property type="molecule type" value="Genomic_DNA"/>
</dbReference>
<proteinExistence type="predicted"/>
<organism evidence="1 2">
    <name type="scientific">Hymenobacter ruricola</name>
    <dbReference type="NCBI Taxonomy" id="2791023"/>
    <lineage>
        <taxon>Bacteria</taxon>
        <taxon>Pseudomonadati</taxon>
        <taxon>Bacteroidota</taxon>
        <taxon>Cytophagia</taxon>
        <taxon>Cytophagales</taxon>
        <taxon>Hymenobacteraceae</taxon>
        <taxon>Hymenobacter</taxon>
    </lineage>
</organism>
<accession>A0ABS0HYE8</accession>
<sequence length="111" mass="12534">MPDSEVPMVSPIRGRFQAIDSFAIRRRNEFYIIGTLEEGEMHEQWFAQISMNSSFAISIKISRIETIQMATAAERQDYQLLVVAADSEEIDLLLGLNIGLEPIKISTEGED</sequence>
<evidence type="ECO:0000313" key="2">
    <source>
        <dbReference type="Proteomes" id="UP000618931"/>
    </source>
</evidence>
<keyword evidence="2" id="KW-1185">Reference proteome</keyword>